<dbReference type="Proteomes" id="UP000460549">
    <property type="component" value="Unassembled WGS sequence"/>
</dbReference>
<evidence type="ECO:0000259" key="2">
    <source>
        <dbReference type="Pfam" id="PF01958"/>
    </source>
</evidence>
<proteinExistence type="inferred from homology"/>
<evidence type="ECO:0000259" key="3">
    <source>
        <dbReference type="Pfam" id="PF03447"/>
    </source>
</evidence>
<gene>
    <name evidence="4" type="ORF">FYJ80_08225</name>
</gene>
<dbReference type="PANTHER" id="PTHR31873">
    <property type="entry name" value="L-ASPARTATE DEHYDROGENASE-RELATED"/>
    <property type="match status" value="1"/>
</dbReference>
<dbReference type="InterPro" id="IPR005106">
    <property type="entry name" value="Asp/hSer_DH_NAD-bd"/>
</dbReference>
<dbReference type="SUPFAM" id="SSF51735">
    <property type="entry name" value="NAD(P)-binding Rossmann-fold domains"/>
    <property type="match status" value="1"/>
</dbReference>
<feature type="domain" description="Aspartate dehydrogenase" evidence="2">
    <location>
        <begin position="172"/>
        <end position="237"/>
    </location>
</feature>
<evidence type="ECO:0000313" key="4">
    <source>
        <dbReference type="EMBL" id="MSU06760.1"/>
    </source>
</evidence>
<dbReference type="AlphaFoldDB" id="A0A7X2PEA0"/>
<comment type="similarity">
    <text evidence="1">Belongs to the L-aspartate dehydrogenase family.</text>
</comment>
<dbReference type="PANTHER" id="PTHR31873:SF6">
    <property type="entry name" value="ASPARTATE DEHYDROGENASE DOMAIN-CONTAINING PROTEIN"/>
    <property type="match status" value="1"/>
</dbReference>
<accession>A0A7X2PEA0</accession>
<comment type="caution">
    <text evidence="4">The sequence shown here is derived from an EMBL/GenBank/DDBJ whole genome shotgun (WGS) entry which is preliminary data.</text>
</comment>
<dbReference type="Pfam" id="PF03447">
    <property type="entry name" value="NAD_binding_3"/>
    <property type="match status" value="1"/>
</dbReference>
<evidence type="ECO:0000313" key="5">
    <source>
        <dbReference type="Proteomes" id="UP000460549"/>
    </source>
</evidence>
<dbReference type="Pfam" id="PF01958">
    <property type="entry name" value="Asp_DH_C"/>
    <property type="match status" value="1"/>
</dbReference>
<reference evidence="4 5" key="1">
    <citation type="submission" date="2019-08" db="EMBL/GenBank/DDBJ databases">
        <title>In-depth cultivation of the pig gut microbiome towards novel bacterial diversity and tailored functional studies.</title>
        <authorList>
            <person name="Wylensek D."/>
            <person name="Hitch T.C.A."/>
            <person name="Clavel T."/>
        </authorList>
    </citation>
    <scope>NUCLEOTIDE SEQUENCE [LARGE SCALE GENOMIC DNA]</scope>
    <source>
        <strain evidence="4 5">NM-380-WT-3C1</strain>
    </source>
</reference>
<dbReference type="InterPro" id="IPR002811">
    <property type="entry name" value="Asp_DH"/>
</dbReference>
<dbReference type="GO" id="GO:0033735">
    <property type="term" value="F:aspartate dehydrogenase [NAD(P)+] activity"/>
    <property type="evidence" value="ECO:0007669"/>
    <property type="project" value="InterPro"/>
</dbReference>
<dbReference type="GO" id="GO:0050661">
    <property type="term" value="F:NADP binding"/>
    <property type="evidence" value="ECO:0007669"/>
    <property type="project" value="InterPro"/>
</dbReference>
<dbReference type="InterPro" id="IPR036291">
    <property type="entry name" value="NAD(P)-bd_dom_sf"/>
</dbReference>
<dbReference type="Gene3D" id="3.40.50.720">
    <property type="entry name" value="NAD(P)-binding Rossmann-like Domain"/>
    <property type="match status" value="1"/>
</dbReference>
<dbReference type="Gene3D" id="3.30.360.10">
    <property type="entry name" value="Dihydrodipicolinate Reductase, domain 2"/>
    <property type="match status" value="1"/>
</dbReference>
<keyword evidence="5" id="KW-1185">Reference proteome</keyword>
<dbReference type="RefSeq" id="WP_154425876.1">
    <property type="nucleotide sequence ID" value="NZ_VUNN01000016.1"/>
</dbReference>
<dbReference type="EMBL" id="VUNN01000016">
    <property type="protein sequence ID" value="MSU06760.1"/>
    <property type="molecule type" value="Genomic_DNA"/>
</dbReference>
<name>A0A7X2PEA0_9SPIO</name>
<organism evidence="4 5">
    <name type="scientific">Bullifex porci</name>
    <dbReference type="NCBI Taxonomy" id="2606638"/>
    <lineage>
        <taxon>Bacteria</taxon>
        <taxon>Pseudomonadati</taxon>
        <taxon>Spirochaetota</taxon>
        <taxon>Spirochaetia</taxon>
        <taxon>Spirochaetales</taxon>
        <taxon>Spirochaetaceae</taxon>
        <taxon>Bullifex</taxon>
    </lineage>
</organism>
<dbReference type="GO" id="GO:0009435">
    <property type="term" value="P:NAD+ biosynthetic process"/>
    <property type="evidence" value="ECO:0007669"/>
    <property type="project" value="InterPro"/>
</dbReference>
<feature type="domain" description="Aspartate/homoserine dehydrogenase NAD-binding" evidence="3">
    <location>
        <begin position="8"/>
        <end position="121"/>
    </location>
</feature>
<dbReference type="SUPFAM" id="SSF55347">
    <property type="entry name" value="Glyceraldehyde-3-phosphate dehydrogenase-like, C-terminal domain"/>
    <property type="match status" value="1"/>
</dbReference>
<protein>
    <submittedName>
        <fullName evidence="4">DUF108 domain-containing protein</fullName>
    </submittedName>
</protein>
<evidence type="ECO:0000256" key="1">
    <source>
        <dbReference type="ARBA" id="ARBA00008331"/>
    </source>
</evidence>
<sequence length="263" mass="28069">MKTFVIVGCGHLGNIVANAYRNGLLKTYKLIGAYSRNSDDTMELLKGIDAAVCGDIPSLLALKPDFIVETASIKLLKEFAVEALSNGSSVIPLSIGAFADEEFKESCKEGAKKGKSKIYIPSGAVGGFDVLSTISLMAEVKKQDIKAGIHTRKGPNSLKNTPLYEEELQASEKDVFNGTTKDAISLLPTKVNVAIATALSTIGPDNTSAKITSIPSFPGDDHKLTVETDGLKAVVDIWSEKSDIAAWSVVALLRNLSSEIEFF</sequence>